<evidence type="ECO:0000313" key="9">
    <source>
        <dbReference type="EMBL" id="MFC6673515.1"/>
    </source>
</evidence>
<dbReference type="SUPFAM" id="SSF52833">
    <property type="entry name" value="Thioredoxin-like"/>
    <property type="match status" value="1"/>
</dbReference>
<evidence type="ECO:0000256" key="7">
    <source>
        <dbReference type="SAM" id="SignalP"/>
    </source>
</evidence>
<keyword evidence="4" id="KW-1015">Disulfide bond</keyword>
<dbReference type="InterPro" id="IPR012336">
    <property type="entry name" value="Thioredoxin-like_fold"/>
</dbReference>
<accession>A0ABW2A7Z0</accession>
<evidence type="ECO:0000259" key="8">
    <source>
        <dbReference type="Pfam" id="PF13462"/>
    </source>
</evidence>
<evidence type="ECO:0000256" key="6">
    <source>
        <dbReference type="SAM" id="MobiDB-lite"/>
    </source>
</evidence>
<name>A0ABW2A7Z0_9GAMM</name>
<evidence type="ECO:0000256" key="3">
    <source>
        <dbReference type="ARBA" id="ARBA00023002"/>
    </source>
</evidence>
<evidence type="ECO:0000256" key="4">
    <source>
        <dbReference type="ARBA" id="ARBA00023157"/>
    </source>
</evidence>
<dbReference type="Gene3D" id="3.40.30.10">
    <property type="entry name" value="Glutaredoxin"/>
    <property type="match status" value="1"/>
</dbReference>
<feature type="domain" description="Thioredoxin-like fold" evidence="8">
    <location>
        <begin position="92"/>
        <end position="239"/>
    </location>
</feature>
<dbReference type="PANTHER" id="PTHR13887">
    <property type="entry name" value="GLUTATHIONE S-TRANSFERASE KAPPA"/>
    <property type="match status" value="1"/>
</dbReference>
<keyword evidence="10" id="KW-1185">Reference proteome</keyword>
<evidence type="ECO:0000313" key="10">
    <source>
        <dbReference type="Proteomes" id="UP001596422"/>
    </source>
</evidence>
<organism evidence="9 10">
    <name type="scientific">Marinobacterium aestuariivivens</name>
    <dbReference type="NCBI Taxonomy" id="1698799"/>
    <lineage>
        <taxon>Bacteria</taxon>
        <taxon>Pseudomonadati</taxon>
        <taxon>Pseudomonadota</taxon>
        <taxon>Gammaproteobacteria</taxon>
        <taxon>Oceanospirillales</taxon>
        <taxon>Oceanospirillaceae</taxon>
        <taxon>Marinobacterium</taxon>
    </lineage>
</organism>
<gene>
    <name evidence="9" type="ORF">ACFQDL_28070</name>
</gene>
<dbReference type="Pfam" id="PF13462">
    <property type="entry name" value="Thioredoxin_4"/>
    <property type="match status" value="1"/>
</dbReference>
<protein>
    <submittedName>
        <fullName evidence="9">DsbA family protein</fullName>
    </submittedName>
</protein>
<keyword evidence="5" id="KW-0676">Redox-active center</keyword>
<dbReference type="InterPro" id="IPR036249">
    <property type="entry name" value="Thioredoxin-like_sf"/>
</dbReference>
<dbReference type="EMBL" id="JBHSWE010000001">
    <property type="protein sequence ID" value="MFC6673515.1"/>
    <property type="molecule type" value="Genomic_DNA"/>
</dbReference>
<keyword evidence="3" id="KW-0560">Oxidoreductase</keyword>
<feature type="region of interest" description="Disordered" evidence="6">
    <location>
        <begin position="70"/>
        <end position="90"/>
    </location>
</feature>
<comment type="similarity">
    <text evidence="1">Belongs to the thioredoxin family. DsbA subfamily.</text>
</comment>
<dbReference type="Proteomes" id="UP001596422">
    <property type="component" value="Unassembled WGS sequence"/>
</dbReference>
<evidence type="ECO:0000256" key="5">
    <source>
        <dbReference type="ARBA" id="ARBA00023284"/>
    </source>
</evidence>
<keyword evidence="2 7" id="KW-0732">Signal</keyword>
<dbReference type="PANTHER" id="PTHR13887:SF14">
    <property type="entry name" value="DISULFIDE BOND FORMATION PROTEIN D"/>
    <property type="match status" value="1"/>
</dbReference>
<feature type="chain" id="PRO_5045928735" evidence="7">
    <location>
        <begin position="25"/>
        <end position="269"/>
    </location>
</feature>
<sequence>MKATHCLGVVLLMLTALSTGPVRAESVSDEQLIEQKIEQKWQQYLQSDAFEQRVEDVILQFIAKQQQAQANQQRKAREEQAGNVAPVDPASDHIRGAEEAAFTLIEYSDYECPYCKRFHVTARRFIGNNPEVNWVYRHFPLDFHNPGAQKQAEAAECAGEIGGHDRFWQYSDLIFERTRSNGKGFPVGNLVPLAEEIGLEKAAFESCFDSERFADKVRQQFANGQASGVAGTPGNFLRHNASGETVVINGAQPLERLEQALEMMKAQVQ</sequence>
<reference evidence="10" key="1">
    <citation type="journal article" date="2019" name="Int. J. Syst. Evol. Microbiol.">
        <title>The Global Catalogue of Microorganisms (GCM) 10K type strain sequencing project: providing services to taxonomists for standard genome sequencing and annotation.</title>
        <authorList>
            <consortium name="The Broad Institute Genomics Platform"/>
            <consortium name="The Broad Institute Genome Sequencing Center for Infectious Disease"/>
            <person name="Wu L."/>
            <person name="Ma J."/>
        </authorList>
    </citation>
    <scope>NUCLEOTIDE SEQUENCE [LARGE SCALE GENOMIC DNA]</scope>
    <source>
        <strain evidence="10">NBRC 111756</strain>
    </source>
</reference>
<proteinExistence type="inferred from homology"/>
<evidence type="ECO:0000256" key="2">
    <source>
        <dbReference type="ARBA" id="ARBA00022729"/>
    </source>
</evidence>
<dbReference type="RefSeq" id="WP_379911955.1">
    <property type="nucleotide sequence ID" value="NZ_JBHSWE010000001.1"/>
</dbReference>
<feature type="signal peptide" evidence="7">
    <location>
        <begin position="1"/>
        <end position="24"/>
    </location>
</feature>
<evidence type="ECO:0000256" key="1">
    <source>
        <dbReference type="ARBA" id="ARBA00005791"/>
    </source>
</evidence>
<comment type="caution">
    <text evidence="9">The sequence shown here is derived from an EMBL/GenBank/DDBJ whole genome shotgun (WGS) entry which is preliminary data.</text>
</comment>